<keyword evidence="9" id="KW-0648">Protein biosynthesis</keyword>
<proteinExistence type="inferred from homology"/>
<keyword evidence="4 14" id="KW-0436">Ligase</keyword>
<dbReference type="AlphaFoldDB" id="A0A8J3X0R8"/>
<dbReference type="RefSeq" id="WP_203935657.1">
    <property type="nucleotide sequence ID" value="NZ_BOON01000030.1"/>
</dbReference>
<dbReference type="GO" id="GO:0004829">
    <property type="term" value="F:threonine-tRNA ligase activity"/>
    <property type="evidence" value="ECO:0007669"/>
    <property type="project" value="UniProtKB-UniRule"/>
</dbReference>
<dbReference type="EMBL" id="BOON01000030">
    <property type="protein sequence ID" value="GII23602.1"/>
    <property type="molecule type" value="Genomic_DNA"/>
</dbReference>
<dbReference type="PROSITE" id="PS50862">
    <property type="entry name" value="AA_TRNA_LIGASE_II"/>
    <property type="match status" value="1"/>
</dbReference>
<feature type="domain" description="Aminoacyl-transfer RNA synthetases class-II family profile" evidence="13">
    <location>
        <begin position="39"/>
        <end position="312"/>
    </location>
</feature>
<keyword evidence="6" id="KW-0547">Nucleotide-binding</keyword>
<evidence type="ECO:0000256" key="10">
    <source>
        <dbReference type="ARBA" id="ARBA00023146"/>
    </source>
</evidence>
<accession>A0A8J3X0R8</accession>
<keyword evidence="3" id="KW-0963">Cytoplasm</keyword>
<evidence type="ECO:0000313" key="15">
    <source>
        <dbReference type="Proteomes" id="UP000599074"/>
    </source>
</evidence>
<dbReference type="InterPro" id="IPR033728">
    <property type="entry name" value="ThrRS_core"/>
</dbReference>
<dbReference type="GO" id="GO:0006435">
    <property type="term" value="P:threonyl-tRNA aminoacylation"/>
    <property type="evidence" value="ECO:0007669"/>
    <property type="project" value="UniProtKB-UniRule"/>
</dbReference>
<evidence type="ECO:0000256" key="5">
    <source>
        <dbReference type="ARBA" id="ARBA00022723"/>
    </source>
</evidence>
<evidence type="ECO:0000256" key="12">
    <source>
        <dbReference type="NCBIfam" id="TIGR00418"/>
    </source>
</evidence>
<evidence type="ECO:0000256" key="2">
    <source>
        <dbReference type="ARBA" id="ARBA00013163"/>
    </source>
</evidence>
<dbReference type="NCBIfam" id="TIGR00418">
    <property type="entry name" value="thrS"/>
    <property type="match status" value="1"/>
</dbReference>
<dbReference type="InterPro" id="IPR045864">
    <property type="entry name" value="aa-tRNA-synth_II/BPL/LPL"/>
</dbReference>
<evidence type="ECO:0000256" key="7">
    <source>
        <dbReference type="ARBA" id="ARBA00022833"/>
    </source>
</evidence>
<dbReference type="InterPro" id="IPR002320">
    <property type="entry name" value="Thr-tRNA-ligase_IIa"/>
</dbReference>
<dbReference type="Gene3D" id="3.40.50.800">
    <property type="entry name" value="Anticodon-binding domain"/>
    <property type="match status" value="1"/>
</dbReference>
<evidence type="ECO:0000256" key="6">
    <source>
        <dbReference type="ARBA" id="ARBA00022741"/>
    </source>
</evidence>
<dbReference type="SUPFAM" id="SSF55681">
    <property type="entry name" value="Class II aaRS and biotin synthetases"/>
    <property type="match status" value="1"/>
</dbReference>
<comment type="catalytic activity">
    <reaction evidence="11">
        <text>tRNA(Thr) + L-threonine + ATP = L-threonyl-tRNA(Thr) + AMP + diphosphate + H(+)</text>
        <dbReference type="Rhea" id="RHEA:24624"/>
        <dbReference type="Rhea" id="RHEA-COMP:9670"/>
        <dbReference type="Rhea" id="RHEA-COMP:9704"/>
        <dbReference type="ChEBI" id="CHEBI:15378"/>
        <dbReference type="ChEBI" id="CHEBI:30616"/>
        <dbReference type="ChEBI" id="CHEBI:33019"/>
        <dbReference type="ChEBI" id="CHEBI:57926"/>
        <dbReference type="ChEBI" id="CHEBI:78442"/>
        <dbReference type="ChEBI" id="CHEBI:78534"/>
        <dbReference type="ChEBI" id="CHEBI:456215"/>
        <dbReference type="EC" id="6.1.1.3"/>
    </reaction>
</comment>
<reference evidence="14" key="1">
    <citation type="submission" date="2021-01" db="EMBL/GenBank/DDBJ databases">
        <title>Whole genome shotgun sequence of Planosporangium mesophilum NBRC 109066.</title>
        <authorList>
            <person name="Komaki H."/>
            <person name="Tamura T."/>
        </authorList>
    </citation>
    <scope>NUCLEOTIDE SEQUENCE</scope>
    <source>
        <strain evidence="14">NBRC 109066</strain>
    </source>
</reference>
<protein>
    <recommendedName>
        <fullName evidence="2 12">Threonine--tRNA ligase</fullName>
        <ecNumber evidence="2 12">6.1.1.3</ecNumber>
    </recommendedName>
</protein>
<dbReference type="PANTHER" id="PTHR11451">
    <property type="entry name" value="THREONINE-TRNA LIGASE"/>
    <property type="match status" value="1"/>
</dbReference>
<dbReference type="PANTHER" id="PTHR11451:SF56">
    <property type="entry name" value="THREONINE--TRNA LIGASE 1"/>
    <property type="match status" value="1"/>
</dbReference>
<dbReference type="InterPro" id="IPR036621">
    <property type="entry name" value="Anticodon-bd_dom_sf"/>
</dbReference>
<keyword evidence="5" id="KW-0479">Metal-binding</keyword>
<keyword evidence="15" id="KW-1185">Reference proteome</keyword>
<evidence type="ECO:0000259" key="13">
    <source>
        <dbReference type="PROSITE" id="PS50862"/>
    </source>
</evidence>
<evidence type="ECO:0000256" key="8">
    <source>
        <dbReference type="ARBA" id="ARBA00022840"/>
    </source>
</evidence>
<dbReference type="InterPro" id="IPR004154">
    <property type="entry name" value="Anticodon-bd"/>
</dbReference>
<dbReference type="InterPro" id="IPR002314">
    <property type="entry name" value="aa-tRNA-synt_IIb"/>
</dbReference>
<comment type="similarity">
    <text evidence="1">Belongs to the class-II aminoacyl-tRNA synthetase family.</text>
</comment>
<comment type="caution">
    <text evidence="14">The sequence shown here is derived from an EMBL/GenBank/DDBJ whole genome shotgun (WGS) entry which is preliminary data.</text>
</comment>
<organism evidence="14 15">
    <name type="scientific">Planosporangium mesophilum</name>
    <dbReference type="NCBI Taxonomy" id="689768"/>
    <lineage>
        <taxon>Bacteria</taxon>
        <taxon>Bacillati</taxon>
        <taxon>Actinomycetota</taxon>
        <taxon>Actinomycetes</taxon>
        <taxon>Micromonosporales</taxon>
        <taxon>Micromonosporaceae</taxon>
        <taxon>Planosporangium</taxon>
    </lineage>
</organism>
<dbReference type="InterPro" id="IPR006195">
    <property type="entry name" value="aa-tRNA-synth_II"/>
</dbReference>
<dbReference type="Proteomes" id="UP000599074">
    <property type="component" value="Unassembled WGS sequence"/>
</dbReference>
<keyword evidence="8" id="KW-0067">ATP-binding</keyword>
<dbReference type="GO" id="GO:0046872">
    <property type="term" value="F:metal ion binding"/>
    <property type="evidence" value="ECO:0007669"/>
    <property type="project" value="UniProtKB-KW"/>
</dbReference>
<dbReference type="Pfam" id="PF03129">
    <property type="entry name" value="HGTP_anticodon"/>
    <property type="match status" value="1"/>
</dbReference>
<evidence type="ECO:0000313" key="14">
    <source>
        <dbReference type="EMBL" id="GII23602.1"/>
    </source>
</evidence>
<dbReference type="Gene3D" id="3.30.930.10">
    <property type="entry name" value="Bira Bifunctional Protein, Domain 2"/>
    <property type="match status" value="1"/>
</dbReference>
<gene>
    <name evidence="14" type="ORF">Pme01_31990</name>
</gene>
<keyword evidence="10" id="KW-0030">Aminoacyl-tRNA synthetase</keyword>
<dbReference type="GO" id="GO:0005524">
    <property type="term" value="F:ATP binding"/>
    <property type="evidence" value="ECO:0007669"/>
    <property type="project" value="UniProtKB-KW"/>
</dbReference>
<evidence type="ECO:0000256" key="9">
    <source>
        <dbReference type="ARBA" id="ARBA00022917"/>
    </source>
</evidence>
<dbReference type="GO" id="GO:0005737">
    <property type="term" value="C:cytoplasm"/>
    <property type="evidence" value="ECO:0007669"/>
    <property type="project" value="UniProtKB-UniRule"/>
</dbReference>
<evidence type="ECO:0000256" key="11">
    <source>
        <dbReference type="ARBA" id="ARBA00049515"/>
    </source>
</evidence>
<dbReference type="PRINTS" id="PR01047">
    <property type="entry name" value="TRNASYNTHTHR"/>
</dbReference>
<dbReference type="SUPFAM" id="SSF52954">
    <property type="entry name" value="Class II aaRS ABD-related"/>
    <property type="match status" value="1"/>
</dbReference>
<sequence length="426" mass="47025">MTSHSEPGHSALDHRDLNADMAIFATDPMIGAGLPLWLPAGAVIRYELEMLAREIAHRDGCLPVYSPVLGKRALYERSGHWNKFSDDMFPPMRLGGDELVLRPANCPHHAMIYASQQRSYRQLPIRLNELASMFRAERSGVVSGLSRVRQISLDDTHVFCRPDQTAAEVARALRSALESQRVLGLPVDYVRLSRRDGSDSYLGSATQWQDAEQALRSAAAEVLGPGGPPLVEAVGEAAFYGPKLDLQVRDQRGSEETIATVQLDFNQPERLDLTYDAADGTRQRVVMIHRGTVGAMERVVAALLERYSGRLPLWLAPVQVCVLPITPAQDDYARALVDDLCTAGMRARLDTDGSLRARIRISRRRRDSLIAVIGPAEIISDLVHVTDLTADFTGPVARDTFMETVRSAHANRVPSIAWPTLAADRH</sequence>
<dbReference type="CDD" id="cd00771">
    <property type="entry name" value="ThrRS_core"/>
    <property type="match status" value="1"/>
</dbReference>
<dbReference type="Pfam" id="PF00587">
    <property type="entry name" value="tRNA-synt_2b"/>
    <property type="match status" value="1"/>
</dbReference>
<evidence type="ECO:0000256" key="4">
    <source>
        <dbReference type="ARBA" id="ARBA00022598"/>
    </source>
</evidence>
<name>A0A8J3X0R8_9ACTN</name>
<keyword evidence="7" id="KW-0862">Zinc</keyword>
<dbReference type="EC" id="6.1.1.3" evidence="2 12"/>
<dbReference type="FunFam" id="3.30.930.10:FF:000002">
    <property type="entry name" value="Threonine--tRNA ligase"/>
    <property type="match status" value="1"/>
</dbReference>
<evidence type="ECO:0000256" key="3">
    <source>
        <dbReference type="ARBA" id="ARBA00022490"/>
    </source>
</evidence>
<evidence type="ECO:0000256" key="1">
    <source>
        <dbReference type="ARBA" id="ARBA00008226"/>
    </source>
</evidence>